<dbReference type="InterPro" id="IPR011990">
    <property type="entry name" value="TPR-like_helical_dom_sf"/>
</dbReference>
<dbReference type="GO" id="GO:0005634">
    <property type="term" value="C:nucleus"/>
    <property type="evidence" value="ECO:0007669"/>
    <property type="project" value="UniProtKB-SubCell"/>
</dbReference>
<feature type="compositionally biased region" description="Polar residues" evidence="4">
    <location>
        <begin position="889"/>
        <end position="900"/>
    </location>
</feature>
<dbReference type="SMART" id="SM00386">
    <property type="entry name" value="HAT"/>
    <property type="match status" value="6"/>
</dbReference>
<dbReference type="RefSeq" id="XP_066076795.1">
    <property type="nucleotide sequence ID" value="XM_066220698.1"/>
</dbReference>
<gene>
    <name evidence="6" type="ORF">L201_004962</name>
</gene>
<evidence type="ECO:0000259" key="5">
    <source>
        <dbReference type="Pfam" id="PF05843"/>
    </source>
</evidence>
<dbReference type="PANTHER" id="PTHR19980">
    <property type="entry name" value="RNA CLEAVAGE STIMULATION FACTOR"/>
    <property type="match status" value="1"/>
</dbReference>
<evidence type="ECO:0000313" key="6">
    <source>
        <dbReference type="EMBL" id="WWC90032.1"/>
    </source>
</evidence>
<comment type="function">
    <text evidence="3">Component of the cleavage factor IA (CFIA) complex, which is involved in the endonucleolytic cleavage during polyadenylation-dependent pre-mRNA 3'-end formation.</text>
</comment>
<reference evidence="6 7" key="1">
    <citation type="submission" date="2024-01" db="EMBL/GenBank/DDBJ databases">
        <title>Comparative genomics of Cryptococcus and Kwoniella reveals pathogenesis evolution and contrasting modes of karyotype evolution via chromosome fusion or intercentromeric recombination.</title>
        <authorList>
            <person name="Coelho M.A."/>
            <person name="David-Palma M."/>
            <person name="Shea T."/>
            <person name="Bowers K."/>
            <person name="McGinley-Smith S."/>
            <person name="Mohammad A.W."/>
            <person name="Gnirke A."/>
            <person name="Yurkov A.M."/>
            <person name="Nowrousian M."/>
            <person name="Sun S."/>
            <person name="Cuomo C.A."/>
            <person name="Heitman J."/>
        </authorList>
    </citation>
    <scope>NUCLEOTIDE SEQUENCE [LARGE SCALE GENOMIC DNA]</scope>
    <source>
        <strain evidence="6 7">CBS 6074</strain>
    </source>
</reference>
<protein>
    <recommendedName>
        <fullName evidence="3">mRNA 3'-end-processing protein RNA14</fullName>
    </recommendedName>
</protein>
<dbReference type="EMBL" id="CP144103">
    <property type="protein sequence ID" value="WWC90032.1"/>
    <property type="molecule type" value="Genomic_DNA"/>
</dbReference>
<dbReference type="GeneID" id="91095632"/>
<dbReference type="Proteomes" id="UP001355207">
    <property type="component" value="Chromosome 6"/>
</dbReference>
<evidence type="ECO:0000256" key="2">
    <source>
        <dbReference type="ARBA" id="ARBA00023242"/>
    </source>
</evidence>
<keyword evidence="3" id="KW-0963">Cytoplasm</keyword>
<keyword evidence="3" id="KW-0507">mRNA processing</keyword>
<name>A0AAX4JXC2_9TREE</name>
<evidence type="ECO:0000256" key="4">
    <source>
        <dbReference type="SAM" id="MobiDB-lite"/>
    </source>
</evidence>
<dbReference type="InterPro" id="IPR045243">
    <property type="entry name" value="Rna14-like"/>
</dbReference>
<comment type="subcellular location">
    <subcellularLocation>
        <location evidence="3">Nucleus</location>
    </subcellularLocation>
    <subcellularLocation>
        <location evidence="3">Cytoplasm</location>
    </subcellularLocation>
    <text evidence="3">Nucleus and/or cytoplasm.</text>
</comment>
<proteinExistence type="predicted"/>
<feature type="compositionally biased region" description="Basic and acidic residues" evidence="4">
    <location>
        <begin position="953"/>
        <end position="963"/>
    </location>
</feature>
<dbReference type="InterPro" id="IPR008847">
    <property type="entry name" value="Suf"/>
</dbReference>
<dbReference type="InterPro" id="IPR003107">
    <property type="entry name" value="HAT"/>
</dbReference>
<feature type="region of interest" description="Disordered" evidence="4">
    <location>
        <begin position="34"/>
        <end position="92"/>
    </location>
</feature>
<feature type="compositionally biased region" description="Polar residues" evidence="4">
    <location>
        <begin position="996"/>
        <end position="1008"/>
    </location>
</feature>
<evidence type="ECO:0000256" key="1">
    <source>
        <dbReference type="ARBA" id="ARBA00022737"/>
    </source>
</evidence>
<feature type="compositionally biased region" description="Pro residues" evidence="4">
    <location>
        <begin position="1031"/>
        <end position="1047"/>
    </location>
</feature>
<dbReference type="GO" id="GO:0005737">
    <property type="term" value="C:cytoplasm"/>
    <property type="evidence" value="ECO:0007669"/>
    <property type="project" value="UniProtKB-SubCell"/>
</dbReference>
<feature type="region of interest" description="Disordered" evidence="4">
    <location>
        <begin position="1106"/>
        <end position="1148"/>
    </location>
</feature>
<keyword evidence="7" id="KW-1185">Reference proteome</keyword>
<keyword evidence="1" id="KW-0677">Repeat</keyword>
<feature type="compositionally biased region" description="Polar residues" evidence="4">
    <location>
        <begin position="79"/>
        <end position="91"/>
    </location>
</feature>
<feature type="domain" description="Suppressor of forked" evidence="5">
    <location>
        <begin position="303"/>
        <end position="884"/>
    </location>
</feature>
<dbReference type="Pfam" id="PF05843">
    <property type="entry name" value="Suf"/>
    <property type="match status" value="1"/>
</dbReference>
<dbReference type="SUPFAM" id="SSF48452">
    <property type="entry name" value="TPR-like"/>
    <property type="match status" value="2"/>
</dbReference>
<accession>A0AAX4JXC2</accession>
<sequence length="1148" mass="125863">MSEPTSVPSSTDPMAIVEQLQNLTDIEGDLADTALAVLEQQQQHEQDQEETPALDQNNTIEPSSEQQPQVADEAHQNEATDTPVVETQDSSAEAEKALLENAEAMEDVLEQSIPAEPEHVTEQPALDTAAETVPVVDETIVTDTAASTIPQVTAQPDGVAGEAAQLLEAVEADLNNPVLPETVILSAHDTVMETANEEDTGKIVVNVEQPTMENVVQAATNPENEFPQTIKEESINAEGNIPPQPTPAAPDPRVKAEAFFSTSSTVPTASEIPREEFRPVLPDVPLPEGLTESSPSVAHNRDLMHSWYHDPKNPILLLSLFNWAIQKTEIADARAWYEALAIDNPTAVEPLLALINLELALSNFPQVEALFAKALKGPSGGITAAADVSIWKAYLHYIRRQNPVVESAPNAETVRGTITKAYEFALKECGFDRESGEIWEEYIRFVSEGPAKNQWEIQAQQDTLRKLYQRAICIPLNNIEALWKSYDQFESSVNKSTSKKFLAEKSPSYMTARTSLKELKSLTDTLPKPILPPKPTFNGSDRSAVLGWKNYLKWEESNPLVINDESTLNTRIGYALRKCLNEMRHFPELWYYAATYYLKQDKKEEASEILKAGTQACPKSYLITFALAELLEDLSQFPAVHELYQAFLSSLAPEIDDLKEVIEREVDMAKGPEIPPVAPGTDINMDEDGISEHQRMVDERENRGKLVEERRGKEVEDLSKGVNVGWVMYMRFARRAEGIKAARAVFGKARKSPYLTWHTFEASAMMEYHSNKDSAVAIRIFELGLKLFSEEVEYVIKYLQFLLSINDDTNARALFERSAIKIPVTASRPLWDIWARYEYLYGDLSAVHKLETRFAEVFPNDSPLKRFAQRYTYNSIDQIAMRDLGFSPSARSAQQPTAQANIPLPGGHAGSTLTPIQHPPIPGGSSMMGGPSNSPGGGYKRPLPDAESPGTDTVRRGSIDRSPKRYKAHSPPPPPRRYPAPGEREVPPPRDRGSSGRYNSAGPSQQAPLPNGRDRSPFTSTAGGSGGPPTLRGPPPGYGAPIVPPQPNIAGIPPAALDKDRSGIGKPLVWFIGNLPTARAFDGPIFRPDDIVGLFNNIAPTGLGIPAGGPPLGGPSGDPRAGPTGGRGGYPDPERRYGGLPPMRGGRY</sequence>
<dbReference type="Gene3D" id="1.25.40.1040">
    <property type="match status" value="1"/>
</dbReference>
<dbReference type="PANTHER" id="PTHR19980:SF0">
    <property type="entry name" value="CLEAVAGE STIMULATION FACTOR SUBUNIT 3"/>
    <property type="match status" value="1"/>
</dbReference>
<evidence type="ECO:0000313" key="7">
    <source>
        <dbReference type="Proteomes" id="UP001355207"/>
    </source>
</evidence>
<feature type="region of interest" description="Disordered" evidence="4">
    <location>
        <begin position="888"/>
        <end position="1058"/>
    </location>
</feature>
<evidence type="ECO:0000256" key="3">
    <source>
        <dbReference type="RuleBase" id="RU369035"/>
    </source>
</evidence>
<dbReference type="AlphaFoldDB" id="A0AAX4JXC2"/>
<keyword evidence="2 3" id="KW-0539">Nucleus</keyword>
<dbReference type="GO" id="GO:0180010">
    <property type="term" value="P:co-transcriptional mRNA 3'-end processing, cleavage and polyadenylation pathway"/>
    <property type="evidence" value="ECO:0007669"/>
    <property type="project" value="UniProtKB-UniRule"/>
</dbReference>
<organism evidence="6 7">
    <name type="scientific">Kwoniella dendrophila CBS 6074</name>
    <dbReference type="NCBI Taxonomy" id="1295534"/>
    <lineage>
        <taxon>Eukaryota</taxon>
        <taxon>Fungi</taxon>
        <taxon>Dikarya</taxon>
        <taxon>Basidiomycota</taxon>
        <taxon>Agaricomycotina</taxon>
        <taxon>Tremellomycetes</taxon>
        <taxon>Tremellales</taxon>
        <taxon>Cryptococcaceae</taxon>
        <taxon>Kwoniella</taxon>
    </lineage>
</organism>
<feature type="compositionally biased region" description="Basic and acidic residues" evidence="4">
    <location>
        <begin position="982"/>
        <end position="994"/>
    </location>
</feature>
<dbReference type="GO" id="GO:0003729">
    <property type="term" value="F:mRNA binding"/>
    <property type="evidence" value="ECO:0007669"/>
    <property type="project" value="TreeGrafter"/>
</dbReference>
<feature type="compositionally biased region" description="Polar residues" evidence="4">
    <location>
        <begin position="54"/>
        <end position="69"/>
    </location>
</feature>
<feature type="compositionally biased region" description="Low complexity" evidence="4">
    <location>
        <begin position="923"/>
        <end position="934"/>
    </location>
</feature>